<evidence type="ECO:0000313" key="3">
    <source>
        <dbReference type="Proteomes" id="UP000775547"/>
    </source>
</evidence>
<sequence length="769" mass="82709">MGNGTVWRTERGMAPVRRRWVGDSSLISPDAVSCGVLANSEEEGENTSTKSRHCDCETLKNPSVSHLKRSACSAEGDVKRRLADVPCRTPLFNIVQPGALAFPELFLISRNVECAMDEKSAPGTVVLAKGPIVVEESRAQRLQRQQARFRDRGGIFVPSNRNTLADILMGRKAASPKRVFGRARSSSLSPSKRGSGRMRSEGAPEPPQTLRASPRKAARKDVEEDGPVAGPSRLPELSASKATKKPSRKSTTAKSKTTSTTGTATTTTTTITAPKKGKAKATSDDDVDKAPAKRRGRPSKAKPITDDDDENTPKDDPPPKPKGKGKRSAKPSAKRATKKKAGLVDQAEEDDPQPAAPTHPNPKRAGAKRTKKDNEPPGGYILSLSEVGLADVVIKATETTSVTASNSKSKSKATAKASSVNTKAKQTMAAPEGALSTIPELIEVNSEGEIEDELVPPISVHDDKSTSKSNPKPAASTSTSTSGSVAPTTPSVVKVSRSKVLEEIEIKYAIFDERPASPPTRPAGRKGKAKATPLQFDEEEEEQVTQHRAAPSKRARAFDAAGGEERVTKRSKVALEPEMAEEEEEDPPLQMKPKAKPKIKAVNGGKDGRRKVKDKGELPSSRKKRERELGSAQDQVEDMDAPGRPKRAKIEAQDASEGEEDAPKKAAPAKRSTTKVSSSKSQTKSKSSSSSSSSKSNLKPAPKSGMSESKSKSSEKSRPHTDVYIKLKSSPDPESGKMRLKPRKSVMQRLREPLPQMEDDEPDPIDFLR</sequence>
<proteinExistence type="predicted"/>
<dbReference type="Proteomes" id="UP000775547">
    <property type="component" value="Unassembled WGS sequence"/>
</dbReference>
<feature type="compositionally biased region" description="Low complexity" evidence="1">
    <location>
        <begin position="399"/>
        <end position="425"/>
    </location>
</feature>
<comment type="caution">
    <text evidence="2">The sequence shown here is derived from an EMBL/GenBank/DDBJ whole genome shotgun (WGS) entry which is preliminary data.</text>
</comment>
<dbReference type="EMBL" id="JABCKV010000164">
    <property type="protein sequence ID" value="KAG5642706.1"/>
    <property type="molecule type" value="Genomic_DNA"/>
</dbReference>
<gene>
    <name evidence="2" type="ORF">DXG03_002309</name>
</gene>
<reference evidence="2" key="2">
    <citation type="submission" date="2021-10" db="EMBL/GenBank/DDBJ databases">
        <title>Phylogenomics reveals ancestral predisposition of the termite-cultivated fungus Termitomyces towards a domesticated lifestyle.</title>
        <authorList>
            <person name="Auxier B."/>
            <person name="Grum-Grzhimaylo A."/>
            <person name="Cardenas M.E."/>
            <person name="Lodge J.D."/>
            <person name="Laessoe T."/>
            <person name="Pedersen O."/>
            <person name="Smith M.E."/>
            <person name="Kuyper T.W."/>
            <person name="Franco-Molano E.A."/>
            <person name="Baroni T.J."/>
            <person name="Aanen D.K."/>
        </authorList>
    </citation>
    <scope>NUCLEOTIDE SEQUENCE</scope>
    <source>
        <strain evidence="2">AP01</strain>
        <tissue evidence="2">Mycelium</tissue>
    </source>
</reference>
<evidence type="ECO:0000313" key="2">
    <source>
        <dbReference type="EMBL" id="KAG5642706.1"/>
    </source>
</evidence>
<dbReference type="OrthoDB" id="3047765at2759"/>
<feature type="compositionally biased region" description="Basic residues" evidence="1">
    <location>
        <begin position="361"/>
        <end position="371"/>
    </location>
</feature>
<protein>
    <submittedName>
        <fullName evidence="2">Uncharacterized protein</fullName>
    </submittedName>
</protein>
<feature type="compositionally biased region" description="Basic and acidic residues" evidence="1">
    <location>
        <begin position="709"/>
        <end position="737"/>
    </location>
</feature>
<accession>A0A9P7KCB5</accession>
<feature type="region of interest" description="Disordered" evidence="1">
    <location>
        <begin position="507"/>
        <end position="769"/>
    </location>
</feature>
<feature type="compositionally biased region" description="Acidic residues" evidence="1">
    <location>
        <begin position="757"/>
        <end position="769"/>
    </location>
</feature>
<reference evidence="2" key="1">
    <citation type="submission" date="2020-07" db="EMBL/GenBank/DDBJ databases">
        <authorList>
            <person name="Nieuwenhuis M."/>
            <person name="Van De Peppel L.J.J."/>
        </authorList>
    </citation>
    <scope>NUCLEOTIDE SEQUENCE</scope>
    <source>
        <strain evidence="2">AP01</strain>
        <tissue evidence="2">Mycelium</tissue>
    </source>
</reference>
<feature type="compositionally biased region" description="Low complexity" evidence="1">
    <location>
        <begin position="249"/>
        <end position="274"/>
    </location>
</feature>
<feature type="compositionally biased region" description="Low complexity" evidence="1">
    <location>
        <begin position="473"/>
        <end position="493"/>
    </location>
</feature>
<name>A0A9P7KCB5_9AGAR</name>
<feature type="region of interest" description="Disordered" evidence="1">
    <location>
        <begin position="176"/>
        <end position="381"/>
    </location>
</feature>
<organism evidence="2 3">
    <name type="scientific">Asterophora parasitica</name>
    <dbReference type="NCBI Taxonomy" id="117018"/>
    <lineage>
        <taxon>Eukaryota</taxon>
        <taxon>Fungi</taxon>
        <taxon>Dikarya</taxon>
        <taxon>Basidiomycota</taxon>
        <taxon>Agaricomycotina</taxon>
        <taxon>Agaricomycetes</taxon>
        <taxon>Agaricomycetidae</taxon>
        <taxon>Agaricales</taxon>
        <taxon>Tricholomatineae</taxon>
        <taxon>Lyophyllaceae</taxon>
        <taxon>Asterophora</taxon>
    </lineage>
</organism>
<dbReference type="AlphaFoldDB" id="A0A9P7KCB5"/>
<feature type="compositionally biased region" description="Low complexity" evidence="1">
    <location>
        <begin position="665"/>
        <end position="696"/>
    </location>
</feature>
<feature type="compositionally biased region" description="Acidic residues" evidence="1">
    <location>
        <begin position="578"/>
        <end position="587"/>
    </location>
</feature>
<evidence type="ECO:0000256" key="1">
    <source>
        <dbReference type="SAM" id="MobiDB-lite"/>
    </source>
</evidence>
<keyword evidence="3" id="KW-1185">Reference proteome</keyword>
<feature type="compositionally biased region" description="Low complexity" evidence="1">
    <location>
        <begin position="182"/>
        <end position="193"/>
    </location>
</feature>
<feature type="region of interest" description="Disordered" evidence="1">
    <location>
        <begin position="398"/>
        <end position="494"/>
    </location>
</feature>
<feature type="compositionally biased region" description="Basic residues" evidence="1">
    <location>
        <begin position="321"/>
        <end position="341"/>
    </location>
</feature>